<feature type="compositionally biased region" description="Basic and acidic residues" evidence="3">
    <location>
        <begin position="23"/>
        <end position="50"/>
    </location>
</feature>
<dbReference type="OrthoDB" id="6022at2759"/>
<feature type="non-terminal residue" evidence="4">
    <location>
        <position position="1"/>
    </location>
</feature>
<dbReference type="GO" id="GO:0003723">
    <property type="term" value="F:RNA binding"/>
    <property type="evidence" value="ECO:0007669"/>
    <property type="project" value="TreeGrafter"/>
</dbReference>
<accession>A0A8B6CPM8</accession>
<dbReference type="Proteomes" id="UP000596742">
    <property type="component" value="Unassembled WGS sequence"/>
</dbReference>
<feature type="compositionally biased region" description="Basic residues" evidence="3">
    <location>
        <begin position="100"/>
        <end position="109"/>
    </location>
</feature>
<reference evidence="4" key="1">
    <citation type="submission" date="2018-11" db="EMBL/GenBank/DDBJ databases">
        <authorList>
            <person name="Alioto T."/>
            <person name="Alioto T."/>
        </authorList>
    </citation>
    <scope>NUCLEOTIDE SEQUENCE</scope>
</reference>
<dbReference type="PANTHER" id="PTHR31809:SF0">
    <property type="entry name" value="BUD13 HOMOLOG"/>
    <property type="match status" value="1"/>
</dbReference>
<feature type="region of interest" description="Disordered" evidence="3">
    <location>
        <begin position="17"/>
        <end position="81"/>
    </location>
</feature>
<dbReference type="InterPro" id="IPR018609">
    <property type="entry name" value="Bud13"/>
</dbReference>
<dbReference type="AlphaFoldDB" id="A0A8B6CPM8"/>
<dbReference type="EMBL" id="UYJE01002016">
    <property type="protein sequence ID" value="VDI07141.1"/>
    <property type="molecule type" value="Genomic_DNA"/>
</dbReference>
<feature type="region of interest" description="Disordered" evidence="3">
    <location>
        <begin position="98"/>
        <end position="133"/>
    </location>
</feature>
<dbReference type="PANTHER" id="PTHR31809">
    <property type="entry name" value="BUD13 HOMOLOG"/>
    <property type="match status" value="1"/>
</dbReference>
<dbReference type="GO" id="GO:0000398">
    <property type="term" value="P:mRNA splicing, via spliceosome"/>
    <property type="evidence" value="ECO:0007669"/>
    <property type="project" value="TreeGrafter"/>
</dbReference>
<protein>
    <recommendedName>
        <fullName evidence="2">BUD13 homolog</fullName>
    </recommendedName>
</protein>
<dbReference type="Pfam" id="PF09736">
    <property type="entry name" value="Bud13"/>
    <property type="match status" value="1"/>
</dbReference>
<comment type="caution">
    <text evidence="4">The sequence shown here is derived from an EMBL/GenBank/DDBJ whole genome shotgun (WGS) entry which is preliminary data.</text>
</comment>
<organism evidence="4 5">
    <name type="scientific">Mytilus galloprovincialis</name>
    <name type="common">Mediterranean mussel</name>
    <dbReference type="NCBI Taxonomy" id="29158"/>
    <lineage>
        <taxon>Eukaryota</taxon>
        <taxon>Metazoa</taxon>
        <taxon>Spiralia</taxon>
        <taxon>Lophotrochozoa</taxon>
        <taxon>Mollusca</taxon>
        <taxon>Bivalvia</taxon>
        <taxon>Autobranchia</taxon>
        <taxon>Pteriomorphia</taxon>
        <taxon>Mytilida</taxon>
        <taxon>Mytiloidea</taxon>
        <taxon>Mytilidae</taxon>
        <taxon>Mytilinae</taxon>
        <taxon>Mytilus</taxon>
    </lineage>
</organism>
<dbReference type="InterPro" id="IPR051112">
    <property type="entry name" value="CWC26_splicing_factor"/>
</dbReference>
<dbReference type="GO" id="GO:0070274">
    <property type="term" value="C:RES complex"/>
    <property type="evidence" value="ECO:0007669"/>
    <property type="project" value="TreeGrafter"/>
</dbReference>
<evidence type="ECO:0000313" key="4">
    <source>
        <dbReference type="EMBL" id="VDI07141.1"/>
    </source>
</evidence>
<dbReference type="GO" id="GO:0005684">
    <property type="term" value="C:U2-type spliceosomal complex"/>
    <property type="evidence" value="ECO:0007669"/>
    <property type="project" value="TreeGrafter"/>
</dbReference>
<name>A0A8B6CPM8_MYTGA</name>
<evidence type="ECO:0000256" key="2">
    <source>
        <dbReference type="ARBA" id="ARBA00014454"/>
    </source>
</evidence>
<evidence type="ECO:0000256" key="1">
    <source>
        <dbReference type="ARBA" id="ARBA00011069"/>
    </source>
</evidence>
<sequence length="170" mass="20097">ISNDALGRDAVTVFRDRKTGKRRNMEDEAEKNAEQLEKERQMKEKYEKWGKGMKQQEQQQRNVEEHLHEASKPMARFKDDDDLDKHLKEITRADDPMLKFLKKKKPKDSKKKELPKYKGAPPPPNRFNMMPGYRWDGVDRSNGFEAKYFASISNKKAITEDAYKWSVEDM</sequence>
<proteinExistence type="inferred from homology"/>
<evidence type="ECO:0000256" key="3">
    <source>
        <dbReference type="SAM" id="MobiDB-lite"/>
    </source>
</evidence>
<feature type="compositionally biased region" description="Basic and acidic residues" evidence="3">
    <location>
        <begin position="62"/>
        <end position="81"/>
    </location>
</feature>
<gene>
    <name evidence="4" type="ORF">MGAL_10B013065</name>
</gene>
<comment type="similarity">
    <text evidence="1">Belongs to the CWC26 family.</text>
</comment>
<evidence type="ECO:0000313" key="5">
    <source>
        <dbReference type="Proteomes" id="UP000596742"/>
    </source>
</evidence>
<keyword evidence="5" id="KW-1185">Reference proteome</keyword>